<gene>
    <name evidence="1" type="ORF">Pint_17311</name>
</gene>
<name>A0ACC0YZ04_9ROSI</name>
<protein>
    <submittedName>
        <fullName evidence="1">Uncharacterized protein</fullName>
    </submittedName>
</protein>
<evidence type="ECO:0000313" key="2">
    <source>
        <dbReference type="Proteomes" id="UP001163603"/>
    </source>
</evidence>
<reference evidence="2" key="1">
    <citation type="journal article" date="2023" name="G3 (Bethesda)">
        <title>Genome assembly and association tests identify interacting loci associated with vigor, precocity, and sex in interspecific pistachio rootstocks.</title>
        <authorList>
            <person name="Palmer W."/>
            <person name="Jacygrad E."/>
            <person name="Sagayaradj S."/>
            <person name="Cavanaugh K."/>
            <person name="Han R."/>
            <person name="Bertier L."/>
            <person name="Beede B."/>
            <person name="Kafkas S."/>
            <person name="Golino D."/>
            <person name="Preece J."/>
            <person name="Michelmore R."/>
        </authorList>
    </citation>
    <scope>NUCLEOTIDE SEQUENCE [LARGE SCALE GENOMIC DNA]</scope>
</reference>
<accession>A0ACC0YZ04</accession>
<organism evidence="1 2">
    <name type="scientific">Pistacia integerrima</name>
    <dbReference type="NCBI Taxonomy" id="434235"/>
    <lineage>
        <taxon>Eukaryota</taxon>
        <taxon>Viridiplantae</taxon>
        <taxon>Streptophyta</taxon>
        <taxon>Embryophyta</taxon>
        <taxon>Tracheophyta</taxon>
        <taxon>Spermatophyta</taxon>
        <taxon>Magnoliopsida</taxon>
        <taxon>eudicotyledons</taxon>
        <taxon>Gunneridae</taxon>
        <taxon>Pentapetalae</taxon>
        <taxon>rosids</taxon>
        <taxon>malvids</taxon>
        <taxon>Sapindales</taxon>
        <taxon>Anacardiaceae</taxon>
        <taxon>Pistacia</taxon>
    </lineage>
</organism>
<comment type="caution">
    <text evidence="1">The sequence shown here is derived from an EMBL/GenBank/DDBJ whole genome shotgun (WGS) entry which is preliminary data.</text>
</comment>
<keyword evidence="2" id="KW-1185">Reference proteome</keyword>
<dbReference type="Proteomes" id="UP001163603">
    <property type="component" value="Chromosome 4"/>
</dbReference>
<proteinExistence type="predicted"/>
<sequence>MRAITSASALTAWRWSGTVRFPRWIKDEEVPSEAGHTESPLT</sequence>
<evidence type="ECO:0000313" key="1">
    <source>
        <dbReference type="EMBL" id="KAJ0042963.1"/>
    </source>
</evidence>
<dbReference type="EMBL" id="CM047739">
    <property type="protein sequence ID" value="KAJ0042963.1"/>
    <property type="molecule type" value="Genomic_DNA"/>
</dbReference>